<organism evidence="1 2">
    <name type="scientific">Pseudothermotoga lettingae (strain ATCC BAA-301 / DSM 14385 / NBRC 107922 / TMO)</name>
    <name type="common">Thermotoga lettingae</name>
    <dbReference type="NCBI Taxonomy" id="416591"/>
    <lineage>
        <taxon>Bacteria</taxon>
        <taxon>Thermotogati</taxon>
        <taxon>Thermotogota</taxon>
        <taxon>Thermotogae</taxon>
        <taxon>Thermotogales</taxon>
        <taxon>Thermotogaceae</taxon>
        <taxon>Pseudothermotoga</taxon>
    </lineage>
</organism>
<dbReference type="KEGG" id="tle:Tlet_1969"/>
<dbReference type="PANTHER" id="PTHR36454:SF1">
    <property type="entry name" value="DUF1015 DOMAIN-CONTAINING PROTEIN"/>
    <property type="match status" value="1"/>
</dbReference>
<gene>
    <name evidence="1" type="ordered locus">Tlet_1969</name>
</gene>
<dbReference type="eggNOG" id="COG4198">
    <property type="taxonomic scope" value="Bacteria"/>
</dbReference>
<reference evidence="1 2" key="1">
    <citation type="submission" date="2007-08" db="EMBL/GenBank/DDBJ databases">
        <title>Complete sequence of Thermotoga lettingae TMO.</title>
        <authorList>
            <consortium name="US DOE Joint Genome Institute"/>
            <person name="Copeland A."/>
            <person name="Lucas S."/>
            <person name="Lapidus A."/>
            <person name="Barry K."/>
            <person name="Glavina del Rio T."/>
            <person name="Dalin E."/>
            <person name="Tice H."/>
            <person name="Pitluck S."/>
            <person name="Foster B."/>
            <person name="Bruce D."/>
            <person name="Schmutz J."/>
            <person name="Larimer F."/>
            <person name="Land M."/>
            <person name="Hauser L."/>
            <person name="Kyrpides N."/>
            <person name="Mikhailova N."/>
            <person name="Nelson K."/>
            <person name="Gogarten J.P."/>
            <person name="Noll K."/>
            <person name="Richardson P."/>
        </authorList>
    </citation>
    <scope>NUCLEOTIDE SEQUENCE [LARGE SCALE GENOMIC DNA]</scope>
    <source>
        <strain evidence="2">ATCC BAA-301 / DSM 14385 / NBRC 107922 / TMO</strain>
    </source>
</reference>
<dbReference type="STRING" id="416591.Tlet_1969"/>
<reference evidence="1 2" key="2">
    <citation type="journal article" date="2009" name="Proc. Natl. Acad. Sci. U.S.A.">
        <title>On the chimeric nature, thermophilic origin, and phylogenetic placement of the Thermotogales.</title>
        <authorList>
            <person name="Zhaxybayeva O."/>
            <person name="Swithers K.S."/>
            <person name="Lapierre P."/>
            <person name="Fournier G.P."/>
            <person name="Bickhart D.M."/>
            <person name="DeBoy R.T."/>
            <person name="Nelson K.E."/>
            <person name="Nesbo C.L."/>
            <person name="Doolittle W.F."/>
            <person name="Gogarten J.P."/>
            <person name="Noll K.M."/>
        </authorList>
    </citation>
    <scope>NUCLEOTIDE SEQUENCE [LARGE SCALE GENOMIC DNA]</scope>
    <source>
        <strain evidence="2">ATCC BAA-301 / DSM 14385 / NBRC 107922 / TMO</strain>
    </source>
</reference>
<proteinExistence type="predicted"/>
<evidence type="ECO:0000313" key="2">
    <source>
        <dbReference type="Proteomes" id="UP000002016"/>
    </source>
</evidence>
<accession>A8F8N9</accession>
<evidence type="ECO:0000313" key="1">
    <source>
        <dbReference type="EMBL" id="ABV34523.1"/>
    </source>
</evidence>
<dbReference type="Pfam" id="PF06245">
    <property type="entry name" value="DUF1015"/>
    <property type="match status" value="1"/>
</dbReference>
<keyword evidence="2" id="KW-1185">Reference proteome</keyword>
<dbReference type="EMBL" id="CP000812">
    <property type="protein sequence ID" value="ABV34523.1"/>
    <property type="molecule type" value="Genomic_DNA"/>
</dbReference>
<dbReference type="RefSeq" id="WP_012003999.1">
    <property type="nucleotide sequence ID" value="NC_009828.1"/>
</dbReference>
<dbReference type="AlphaFoldDB" id="A8F8N9"/>
<dbReference type="InterPro" id="IPR008323">
    <property type="entry name" value="UCP033563"/>
</dbReference>
<sequence>MVVKPFRAVRPKKEFASSVAAKPYDVVDSREAKEVLKLNPYTFYRVTKPEINFDKDMEPSSSEVLQKAREILSEMISSGILIQDETECFYIYKQTGKDHIQIGLVATFHVDDYLNNKIKKHELTRKEKEDERAKHIYHLKAQTGPVFLMYRSSEKLDSLIERFAQGEPEYDFTDEDGIRQTVYVVKDRQSVELIKKAFEGVDSFYIADGHHRAASAVRVAQILRQETSPFKPDEEYNYFLGVLFPHKHLKIYDYNRVIRDLNGLTVQHFISSLENIFDLSLAPHSPYKPVKKHEFGMYIGGKWYILRLKEGLINESDPVRSLDVSILQEFVLKPILGIDDPRTDKRIEFVGGIYGLRMLENYVDKKGFSVAFALYPTSVEDLMKISDFGFIMPPKSTWFEPKLKSGLFIHLI</sequence>
<name>A8F8N9_PSELT</name>
<protein>
    <submittedName>
        <fullName evidence="1">Uncharacterized conserved protein UCP033563</fullName>
    </submittedName>
</protein>
<dbReference type="OrthoDB" id="9781616at2"/>
<dbReference type="HOGENOM" id="CLU_031277_0_0_0"/>
<dbReference type="Proteomes" id="UP000002016">
    <property type="component" value="Chromosome"/>
</dbReference>
<dbReference type="PIRSF" id="PIRSF033563">
    <property type="entry name" value="UCP033563"/>
    <property type="match status" value="1"/>
</dbReference>
<dbReference type="PANTHER" id="PTHR36454">
    <property type="entry name" value="LMO2823 PROTEIN"/>
    <property type="match status" value="1"/>
</dbReference>